<protein>
    <submittedName>
        <fullName evidence="1">DNA-binding protein</fullName>
    </submittedName>
</protein>
<reference evidence="1 2" key="1">
    <citation type="journal article" date="2014" name="Int. J. Syst. Evol. Microbiol.">
        <title>Complete genome sequence of Corynebacterium casei LMG S-19264T (=DSM 44701T), isolated from a smear-ripened cheese.</title>
        <authorList>
            <consortium name="US DOE Joint Genome Institute (JGI-PGF)"/>
            <person name="Walter F."/>
            <person name="Albersmeier A."/>
            <person name="Kalinowski J."/>
            <person name="Ruckert C."/>
        </authorList>
    </citation>
    <scope>NUCLEOTIDE SEQUENCE [LARGE SCALE GENOMIC DNA]</scope>
    <source>
        <strain evidence="1 2">CGMCC 1.15896</strain>
    </source>
</reference>
<accession>A0A916VXK4</accession>
<sequence length="179" mass="19194">MSHLPSDQDLDARIRVDKIPGAGRVVKIDTDEKQREALAERFGVTEVRSFAANVTASRFRGGIRATGNVDGTIVQPCIVTGEPVIQNISEPIDRVFLPGHDQASEATAGAEIFVNLEQDDLPDYYDGDEIDLGETAMEIFALAIDLYPRAPGAELEDGVAGDDPAELSPFAALKALKGD</sequence>
<evidence type="ECO:0000313" key="1">
    <source>
        <dbReference type="EMBL" id="GGA51126.1"/>
    </source>
</evidence>
<organism evidence="1 2">
    <name type="scientific">Pelagibacterium lentulum</name>
    <dbReference type="NCBI Taxonomy" id="2029865"/>
    <lineage>
        <taxon>Bacteria</taxon>
        <taxon>Pseudomonadati</taxon>
        <taxon>Pseudomonadota</taxon>
        <taxon>Alphaproteobacteria</taxon>
        <taxon>Hyphomicrobiales</taxon>
        <taxon>Devosiaceae</taxon>
        <taxon>Pelagibacterium</taxon>
    </lineage>
</organism>
<evidence type="ECO:0000313" key="2">
    <source>
        <dbReference type="Proteomes" id="UP000596977"/>
    </source>
</evidence>
<comment type="caution">
    <text evidence="1">The sequence shown here is derived from an EMBL/GenBank/DDBJ whole genome shotgun (WGS) entry which is preliminary data.</text>
</comment>
<dbReference type="AlphaFoldDB" id="A0A916VXK4"/>
<dbReference type="Proteomes" id="UP000596977">
    <property type="component" value="Unassembled WGS sequence"/>
</dbReference>
<proteinExistence type="predicted"/>
<keyword evidence="1" id="KW-0238">DNA-binding</keyword>
<dbReference type="OrthoDB" id="8443793at2"/>
<dbReference type="EMBL" id="BMKB01000003">
    <property type="protein sequence ID" value="GGA51126.1"/>
    <property type="molecule type" value="Genomic_DNA"/>
</dbReference>
<dbReference type="RefSeq" id="WP_127071225.1">
    <property type="nucleotide sequence ID" value="NZ_BMKB01000003.1"/>
</dbReference>
<dbReference type="Pfam" id="PF02620">
    <property type="entry name" value="YceD"/>
    <property type="match status" value="1"/>
</dbReference>
<dbReference type="InterPro" id="IPR003772">
    <property type="entry name" value="YceD"/>
</dbReference>
<name>A0A916VXK4_9HYPH</name>
<keyword evidence="2" id="KW-1185">Reference proteome</keyword>
<dbReference type="GO" id="GO:0003677">
    <property type="term" value="F:DNA binding"/>
    <property type="evidence" value="ECO:0007669"/>
    <property type="project" value="UniProtKB-KW"/>
</dbReference>
<gene>
    <name evidence="1" type="ORF">GCM10011499_21420</name>
</gene>